<accession>A0A7K9VLU0</accession>
<evidence type="ECO:0000256" key="3">
    <source>
        <dbReference type="PROSITE-ProRule" id="PRU00192"/>
    </source>
</evidence>
<evidence type="ECO:0000313" key="7">
    <source>
        <dbReference type="Proteomes" id="UP000567872"/>
    </source>
</evidence>
<keyword evidence="1 3" id="KW-0728">SH3 domain</keyword>
<dbReference type="AlphaFoldDB" id="A0A7K9VLU0"/>
<feature type="domain" description="SH2" evidence="4">
    <location>
        <begin position="81"/>
        <end position="150"/>
    </location>
</feature>
<evidence type="ECO:0000259" key="4">
    <source>
        <dbReference type="PROSITE" id="PS50001"/>
    </source>
</evidence>
<dbReference type="InterPro" id="IPR000980">
    <property type="entry name" value="SH2"/>
</dbReference>
<proteinExistence type="predicted"/>
<feature type="domain" description="SH3" evidence="5">
    <location>
        <begin position="1"/>
        <end position="64"/>
    </location>
</feature>
<dbReference type="Pfam" id="PF07653">
    <property type="entry name" value="SH3_2"/>
    <property type="match status" value="1"/>
</dbReference>
<evidence type="ECO:0000313" key="6">
    <source>
        <dbReference type="EMBL" id="NXI73682.1"/>
    </source>
</evidence>
<evidence type="ECO:0000256" key="1">
    <source>
        <dbReference type="ARBA" id="ARBA00022443"/>
    </source>
</evidence>
<dbReference type="Pfam" id="PF00017">
    <property type="entry name" value="SH2"/>
    <property type="match status" value="1"/>
</dbReference>
<dbReference type="Gene3D" id="2.30.30.40">
    <property type="entry name" value="SH3 Domains"/>
    <property type="match status" value="1"/>
</dbReference>
<dbReference type="InterPro" id="IPR001452">
    <property type="entry name" value="SH3_domain"/>
</dbReference>
<organism evidence="6 7">
    <name type="scientific">Anseranas semipalmata</name>
    <name type="common">Magpie goose</name>
    <name type="synonym">Anas semipalmata</name>
    <dbReference type="NCBI Taxonomy" id="8851"/>
    <lineage>
        <taxon>Eukaryota</taxon>
        <taxon>Metazoa</taxon>
        <taxon>Chordata</taxon>
        <taxon>Craniata</taxon>
        <taxon>Vertebrata</taxon>
        <taxon>Euteleostomi</taxon>
        <taxon>Archelosauria</taxon>
        <taxon>Archosauria</taxon>
        <taxon>Dinosauria</taxon>
        <taxon>Saurischia</taxon>
        <taxon>Theropoda</taxon>
        <taxon>Coelurosauria</taxon>
        <taxon>Aves</taxon>
        <taxon>Neognathae</taxon>
        <taxon>Galloanserae</taxon>
        <taxon>Anseriformes</taxon>
        <taxon>Anseranatidae</taxon>
        <taxon>Anseranas</taxon>
    </lineage>
</organism>
<protein>
    <submittedName>
        <fullName evidence="6">VAV protein</fullName>
    </submittedName>
</protein>
<dbReference type="PANTHER" id="PTHR45818">
    <property type="entry name" value="PROTEIN VAV"/>
    <property type="match status" value="1"/>
</dbReference>
<feature type="non-terminal residue" evidence="6">
    <location>
        <position position="150"/>
    </location>
</feature>
<dbReference type="Gene3D" id="3.30.505.10">
    <property type="entry name" value="SH2 domain"/>
    <property type="match status" value="1"/>
</dbReference>
<evidence type="ECO:0000259" key="5">
    <source>
        <dbReference type="PROSITE" id="PS50002"/>
    </source>
</evidence>
<dbReference type="Proteomes" id="UP000567872">
    <property type="component" value="Unassembled WGS sequence"/>
</dbReference>
<dbReference type="SUPFAM" id="SSF55550">
    <property type="entry name" value="SH2 domain"/>
    <property type="match status" value="1"/>
</dbReference>
<dbReference type="SMART" id="SM00252">
    <property type="entry name" value="SH2"/>
    <property type="match status" value="1"/>
</dbReference>
<dbReference type="GO" id="GO:0016477">
    <property type="term" value="P:cell migration"/>
    <property type="evidence" value="ECO:0007669"/>
    <property type="project" value="TreeGrafter"/>
</dbReference>
<name>A0A7K9VLU0_ANSSE</name>
<dbReference type="InterPro" id="IPR036860">
    <property type="entry name" value="SH2_dom_sf"/>
</dbReference>
<dbReference type="PROSITE" id="PS50002">
    <property type="entry name" value="SH3"/>
    <property type="match status" value="1"/>
</dbReference>
<evidence type="ECO:0000256" key="2">
    <source>
        <dbReference type="PROSITE-ProRule" id="PRU00191"/>
    </source>
</evidence>
<keyword evidence="2" id="KW-0727">SH2 domain</keyword>
<dbReference type="EMBL" id="VXAA01006880">
    <property type="protein sequence ID" value="NXI73682.1"/>
    <property type="molecule type" value="Genomic_DNA"/>
</dbReference>
<dbReference type="GO" id="GO:0005085">
    <property type="term" value="F:guanyl-nucleotide exchange factor activity"/>
    <property type="evidence" value="ECO:0007669"/>
    <property type="project" value="TreeGrafter"/>
</dbReference>
<feature type="non-terminal residue" evidence="6">
    <location>
        <position position="1"/>
    </location>
</feature>
<keyword evidence="7" id="KW-1185">Reference proteome</keyword>
<gene>
    <name evidence="6" type="primary">Vav1</name>
    <name evidence="6" type="ORF">ANSSEM_R16066</name>
</gene>
<dbReference type="PANTHER" id="PTHR45818:SF2">
    <property type="entry name" value="PROTO-ONCOGENE VAV"/>
    <property type="match status" value="1"/>
</dbReference>
<dbReference type="GO" id="GO:0005737">
    <property type="term" value="C:cytoplasm"/>
    <property type="evidence" value="ECO:0007669"/>
    <property type="project" value="TreeGrafter"/>
</dbReference>
<reference evidence="6 7" key="1">
    <citation type="submission" date="2019-09" db="EMBL/GenBank/DDBJ databases">
        <title>Bird 10,000 Genomes (B10K) Project - Family phase.</title>
        <authorList>
            <person name="Zhang G."/>
        </authorList>
    </citation>
    <scope>NUCLEOTIDE SEQUENCE [LARGE SCALE GENOMIC DNA]</scope>
    <source>
        <strain evidence="6">B10K-DU-001-57</strain>
        <tissue evidence="6">Muscle</tissue>
    </source>
</reference>
<comment type="caution">
    <text evidence="6">The sequence shown here is derived from an EMBL/GenBank/DDBJ whole genome shotgun (WGS) entry which is preliminary data.</text>
</comment>
<dbReference type="PROSITE" id="PS50001">
    <property type="entry name" value="SH2"/>
    <property type="match status" value="1"/>
</dbReference>
<dbReference type="PRINTS" id="PR00401">
    <property type="entry name" value="SH2DOMAIN"/>
</dbReference>
<dbReference type="OrthoDB" id="5340910at2759"/>
<sequence length="150" mass="16482">MEASQHYGGVPPPPGAMGPALRLSPGDVVEVTVAEAEQLWWQGRNVVNGDVGWFPCAAVRPFICVGVLVWGLRTPILSHPRYAGPMERGEAEQILTPRSDGAFLVRQRVKDAGEFAISIKYRTEVKHIKVMTAEGLYRLTEKKAFKGLVV</sequence>